<dbReference type="Proteomes" id="UP000199170">
    <property type="component" value="Unassembled WGS sequence"/>
</dbReference>
<proteinExistence type="predicted"/>
<dbReference type="RefSeq" id="WP_089767585.1">
    <property type="nucleotide sequence ID" value="NZ_FNPB01000008.1"/>
</dbReference>
<dbReference type="STRING" id="660517.SAMN04487946_10869"/>
<keyword evidence="1" id="KW-0472">Membrane</keyword>
<organism evidence="2 3">
    <name type="scientific">Halobellus clavatus</name>
    <dbReference type="NCBI Taxonomy" id="660517"/>
    <lineage>
        <taxon>Archaea</taxon>
        <taxon>Methanobacteriati</taxon>
        <taxon>Methanobacteriota</taxon>
        <taxon>Stenosarchaea group</taxon>
        <taxon>Halobacteria</taxon>
        <taxon>Halobacteriales</taxon>
        <taxon>Haloferacaceae</taxon>
        <taxon>Halobellus</taxon>
    </lineage>
</organism>
<dbReference type="AlphaFoldDB" id="A0A1H3HWS9"/>
<feature type="transmembrane region" description="Helical" evidence="1">
    <location>
        <begin position="32"/>
        <end position="51"/>
    </location>
</feature>
<sequence>MNPRNTFWSALLAYGLFSIASVADSFRLSDTSAVVSAAAGALIVASAAYALRRPEDVGGPEKWDLTVVAAVLGAVGYALALLIGGI</sequence>
<dbReference type="EMBL" id="FNPB01000008">
    <property type="protein sequence ID" value="SDY19179.1"/>
    <property type="molecule type" value="Genomic_DNA"/>
</dbReference>
<evidence type="ECO:0000313" key="2">
    <source>
        <dbReference type="EMBL" id="SDY19179.1"/>
    </source>
</evidence>
<name>A0A1H3HWS9_9EURY</name>
<keyword evidence="3" id="KW-1185">Reference proteome</keyword>
<keyword evidence="1" id="KW-0812">Transmembrane</keyword>
<reference evidence="3" key="1">
    <citation type="submission" date="2016-10" db="EMBL/GenBank/DDBJ databases">
        <authorList>
            <person name="Varghese N."/>
            <person name="Submissions S."/>
        </authorList>
    </citation>
    <scope>NUCLEOTIDE SEQUENCE [LARGE SCALE GENOMIC DNA]</scope>
    <source>
        <strain evidence="3">CGMCC 1.10118</strain>
    </source>
</reference>
<accession>A0A1H3HWS9</accession>
<dbReference type="OrthoDB" id="380439at2157"/>
<gene>
    <name evidence="2" type="ORF">SAMN04487946_10869</name>
</gene>
<evidence type="ECO:0000256" key="1">
    <source>
        <dbReference type="SAM" id="Phobius"/>
    </source>
</evidence>
<keyword evidence="1" id="KW-1133">Transmembrane helix</keyword>
<protein>
    <submittedName>
        <fullName evidence="2">Uncharacterized protein</fullName>
    </submittedName>
</protein>
<evidence type="ECO:0000313" key="3">
    <source>
        <dbReference type="Proteomes" id="UP000199170"/>
    </source>
</evidence>
<feature type="transmembrane region" description="Helical" evidence="1">
    <location>
        <begin position="63"/>
        <end position="83"/>
    </location>
</feature>